<dbReference type="AlphaFoldDB" id="A0A5P0YRM4"/>
<evidence type="ECO:0000313" key="4">
    <source>
        <dbReference type="Proteomes" id="UP000517765"/>
    </source>
</evidence>
<dbReference type="EMBL" id="JABJXA010000083">
    <property type="protein sequence ID" value="MBB1260165.1"/>
    <property type="molecule type" value="Genomic_DNA"/>
</dbReference>
<gene>
    <name evidence="2" type="ORF">FNX44_009445</name>
    <name evidence="1" type="ORF">H3147_15175</name>
</gene>
<keyword evidence="3" id="KW-1185">Reference proteome</keyword>
<evidence type="ECO:0000313" key="2">
    <source>
        <dbReference type="EMBL" id="MQS02092.1"/>
    </source>
</evidence>
<dbReference type="Proteomes" id="UP000517765">
    <property type="component" value="Unassembled WGS sequence"/>
</dbReference>
<reference evidence="1" key="3">
    <citation type="journal article" name="Syst. Appl. Microbiol.">
        <title>Streptomyces alkaliterrae sp. nov., isolated from an alkaline soil, and emended descriptions of Streptomyces alkaliphilus, Streptomyces calidiresistens and Streptomyces durbertensis.</title>
        <authorList>
            <person name="Swiecimska M."/>
            <person name="Golinska P."/>
            <person name="Nouioui I."/>
            <person name="Wypij M."/>
            <person name="Rai M."/>
            <person name="Sangal V."/>
            <person name="Goodfellow M."/>
        </authorList>
    </citation>
    <scope>NUCLEOTIDE SEQUENCE</scope>
    <source>
        <strain evidence="1">OF8</strain>
    </source>
</reference>
<dbReference type="EMBL" id="VJYK02000071">
    <property type="protein sequence ID" value="MQS02092.1"/>
    <property type="molecule type" value="Genomic_DNA"/>
</dbReference>
<dbReference type="Proteomes" id="UP000320857">
    <property type="component" value="Unassembled WGS sequence"/>
</dbReference>
<reference evidence="4" key="2">
    <citation type="submission" date="2020-05" db="EMBL/GenBank/DDBJ databases">
        <title>Classification of alakaliphilic streptomycetes isolated from an alkaline soil next to Lonar Crater, India and a proposal for the recognition of Streptomyces alkaliterrae sp. nov.</title>
        <authorList>
            <person name="Golinska P."/>
        </authorList>
    </citation>
    <scope>NUCLEOTIDE SEQUENCE [LARGE SCALE GENOMIC DNA]</scope>
    <source>
        <strain evidence="4">OF8</strain>
    </source>
</reference>
<name>A0A5P0YRM4_9ACTN</name>
<sequence>MSEQEVLLVRSRRTSKRLAAQLEAAPWAPETVASLQRYVEDGDAERAMKAWAELKACPPEVLRARLEQLVRAGRRQVEP</sequence>
<dbReference type="RefSeq" id="WP_143647557.1">
    <property type="nucleotide sequence ID" value="NZ_JABJXA010000083.1"/>
</dbReference>
<proteinExistence type="predicted"/>
<organism evidence="2 3">
    <name type="scientific">Streptomyces alkaliterrae</name>
    <dbReference type="NCBI Taxonomy" id="2213162"/>
    <lineage>
        <taxon>Bacteria</taxon>
        <taxon>Bacillati</taxon>
        <taxon>Actinomycetota</taxon>
        <taxon>Actinomycetes</taxon>
        <taxon>Kitasatosporales</taxon>
        <taxon>Streptomycetaceae</taxon>
        <taxon>Streptomyces</taxon>
    </lineage>
</organism>
<evidence type="ECO:0000313" key="1">
    <source>
        <dbReference type="EMBL" id="MBB1260165.1"/>
    </source>
</evidence>
<comment type="caution">
    <text evidence="2">The sequence shown here is derived from an EMBL/GenBank/DDBJ whole genome shotgun (WGS) entry which is preliminary data.</text>
</comment>
<accession>A0A5P0YRM4</accession>
<evidence type="ECO:0000313" key="3">
    <source>
        <dbReference type="Proteomes" id="UP000320857"/>
    </source>
</evidence>
<protein>
    <submittedName>
        <fullName evidence="2">Uncharacterized protein</fullName>
    </submittedName>
</protein>
<reference evidence="2 3" key="1">
    <citation type="submission" date="2019-10" db="EMBL/GenBank/DDBJ databases">
        <title>Streptomyces sp. nov., a novel actinobacterium isolated from alkaline environment.</title>
        <authorList>
            <person name="Golinska P."/>
        </authorList>
    </citation>
    <scope>NUCLEOTIDE SEQUENCE [LARGE SCALE GENOMIC DNA]</scope>
    <source>
        <strain evidence="2 3">OF1</strain>
    </source>
</reference>